<dbReference type="EMBL" id="VSRR010028311">
    <property type="protein sequence ID" value="MPC68747.1"/>
    <property type="molecule type" value="Genomic_DNA"/>
</dbReference>
<evidence type="ECO:0000313" key="2">
    <source>
        <dbReference type="EMBL" id="MPC68747.1"/>
    </source>
</evidence>
<keyword evidence="3" id="KW-1185">Reference proteome</keyword>
<protein>
    <submittedName>
        <fullName evidence="2">Uncharacterized protein</fullName>
    </submittedName>
</protein>
<name>A0A5B7HHH2_PORTR</name>
<dbReference type="Proteomes" id="UP000324222">
    <property type="component" value="Unassembled WGS sequence"/>
</dbReference>
<evidence type="ECO:0000313" key="3">
    <source>
        <dbReference type="Proteomes" id="UP000324222"/>
    </source>
</evidence>
<dbReference type="AlphaFoldDB" id="A0A5B7HHH2"/>
<evidence type="ECO:0000256" key="1">
    <source>
        <dbReference type="SAM" id="MobiDB-lite"/>
    </source>
</evidence>
<comment type="caution">
    <text evidence="2">The sequence shown here is derived from an EMBL/GenBank/DDBJ whole genome shotgun (WGS) entry which is preliminary data.</text>
</comment>
<proteinExistence type="predicted"/>
<gene>
    <name evidence="2" type="ORF">E2C01_062955</name>
</gene>
<feature type="region of interest" description="Disordered" evidence="1">
    <location>
        <begin position="1"/>
        <end position="21"/>
    </location>
</feature>
<organism evidence="2 3">
    <name type="scientific">Portunus trituberculatus</name>
    <name type="common">Swimming crab</name>
    <name type="synonym">Neptunus trituberculatus</name>
    <dbReference type="NCBI Taxonomy" id="210409"/>
    <lineage>
        <taxon>Eukaryota</taxon>
        <taxon>Metazoa</taxon>
        <taxon>Ecdysozoa</taxon>
        <taxon>Arthropoda</taxon>
        <taxon>Crustacea</taxon>
        <taxon>Multicrustacea</taxon>
        <taxon>Malacostraca</taxon>
        <taxon>Eumalacostraca</taxon>
        <taxon>Eucarida</taxon>
        <taxon>Decapoda</taxon>
        <taxon>Pleocyemata</taxon>
        <taxon>Brachyura</taxon>
        <taxon>Eubrachyura</taxon>
        <taxon>Portunoidea</taxon>
        <taxon>Portunidae</taxon>
        <taxon>Portuninae</taxon>
        <taxon>Portunus</taxon>
    </lineage>
</organism>
<sequence length="74" mass="8006">MGESQIRGPITRHHGGGAGMNINGRKAKGCKGSFALTLEITDNILGEYAPPRLRTTAIEEVTPGIFKIPVKIYR</sequence>
<reference evidence="2 3" key="1">
    <citation type="submission" date="2019-05" db="EMBL/GenBank/DDBJ databases">
        <title>Another draft genome of Portunus trituberculatus and its Hox gene families provides insights of decapod evolution.</title>
        <authorList>
            <person name="Jeong J.-H."/>
            <person name="Song I."/>
            <person name="Kim S."/>
            <person name="Choi T."/>
            <person name="Kim D."/>
            <person name="Ryu S."/>
            <person name="Kim W."/>
        </authorList>
    </citation>
    <scope>NUCLEOTIDE SEQUENCE [LARGE SCALE GENOMIC DNA]</scope>
    <source>
        <tissue evidence="2">Muscle</tissue>
    </source>
</reference>
<accession>A0A5B7HHH2</accession>